<dbReference type="PANTHER" id="PTHR42706">
    <property type="entry name" value="FORMYLTETRAHYDROFOLATE DEFORMYLASE"/>
    <property type="match status" value="1"/>
</dbReference>
<keyword evidence="1 3" id="KW-0554">One-carbon metabolism</keyword>
<comment type="function">
    <text evidence="3">Catalyzes the hydrolysis of 10-formyltetrahydrofolate (formyl-FH4) to formate and tetrahydrofolate (FH4).</text>
</comment>
<dbReference type="Gene3D" id="3.30.70.260">
    <property type="match status" value="1"/>
</dbReference>
<dbReference type="PRINTS" id="PR01575">
    <property type="entry name" value="FFH4HYDRLASE"/>
</dbReference>
<evidence type="ECO:0000256" key="4">
    <source>
        <dbReference type="NCBIfam" id="TIGR00655"/>
    </source>
</evidence>
<comment type="similarity">
    <text evidence="3">Belongs to the PurU family.</text>
</comment>
<dbReference type="InterPro" id="IPR044074">
    <property type="entry name" value="PurU_ACT"/>
</dbReference>
<dbReference type="UniPathway" id="UPA00074">
    <property type="reaction ID" value="UER00170"/>
</dbReference>
<dbReference type="SUPFAM" id="SSF53328">
    <property type="entry name" value="Formyltransferase"/>
    <property type="match status" value="1"/>
</dbReference>
<keyword evidence="3" id="KW-0658">Purine biosynthesis</keyword>
<gene>
    <name evidence="3" type="primary">purU</name>
    <name evidence="6" type="ORF">BJ988_002332</name>
</gene>
<dbReference type="InterPro" id="IPR036477">
    <property type="entry name" value="Formyl_transf_N_sf"/>
</dbReference>
<dbReference type="PROSITE" id="PS51671">
    <property type="entry name" value="ACT"/>
    <property type="match status" value="1"/>
</dbReference>
<dbReference type="GO" id="GO:0006189">
    <property type="term" value="P:'de novo' IMP biosynthetic process"/>
    <property type="evidence" value="ECO:0007669"/>
    <property type="project" value="UniProtKB-UniRule"/>
</dbReference>
<dbReference type="NCBIfam" id="NF004684">
    <property type="entry name" value="PRK06027.1"/>
    <property type="match status" value="1"/>
</dbReference>
<dbReference type="GO" id="GO:0006730">
    <property type="term" value="P:one-carbon metabolic process"/>
    <property type="evidence" value="ECO:0007669"/>
    <property type="project" value="UniProtKB-KW"/>
</dbReference>
<dbReference type="GO" id="GO:0008864">
    <property type="term" value="F:formyltetrahydrofolate deformylase activity"/>
    <property type="evidence" value="ECO:0007669"/>
    <property type="project" value="UniProtKB-UniRule"/>
</dbReference>
<dbReference type="AlphaFoldDB" id="A0A7Z0DL79"/>
<evidence type="ECO:0000313" key="7">
    <source>
        <dbReference type="Proteomes" id="UP000564496"/>
    </source>
</evidence>
<dbReference type="EMBL" id="JACBZR010000001">
    <property type="protein sequence ID" value="NYI77684.1"/>
    <property type="molecule type" value="Genomic_DNA"/>
</dbReference>
<dbReference type="Gene3D" id="3.40.50.170">
    <property type="entry name" value="Formyl transferase, N-terminal domain"/>
    <property type="match status" value="1"/>
</dbReference>
<accession>A0A7Z0DL79</accession>
<comment type="caution">
    <text evidence="6">The sequence shown here is derived from an EMBL/GenBank/DDBJ whole genome shotgun (WGS) entry which is preliminary data.</text>
</comment>
<sequence>MSELVLTLSCPDRPGIVQAVSTFVTAHGLNIVETEQFGDRDETRFYMRVAAESLDDVSPDADSLRADFEIVARDFAMDWRLVDSQQRPRMLIMVSKFGHCLSDLLYRVRIEQLAADVVAVVSNHPDCRDMVQAAGVPFVHLPVDAGSKADAEDKLMQLVDQEQVDLVVLARYMQILSPELCDRLSGRVINIHHSMLPSFKGARPYQQAYDRGVKLVGATAHYATSDLDEGPIIEQEVQRVDHTMDAAALTALGRDTECLALSRAVRYHLENRVMVHGRKTVVLK</sequence>
<feature type="domain" description="ACT" evidence="5">
    <location>
        <begin position="5"/>
        <end position="84"/>
    </location>
</feature>
<dbReference type="InterPro" id="IPR002912">
    <property type="entry name" value="ACT_dom"/>
</dbReference>
<dbReference type="Proteomes" id="UP000564496">
    <property type="component" value="Unassembled WGS sequence"/>
</dbReference>
<evidence type="ECO:0000256" key="3">
    <source>
        <dbReference type="HAMAP-Rule" id="MF_01927"/>
    </source>
</evidence>
<feature type="active site" evidence="3">
    <location>
        <position position="228"/>
    </location>
</feature>
<dbReference type="PIRSF" id="PIRSF036480">
    <property type="entry name" value="FormyFH4_hydr"/>
    <property type="match status" value="1"/>
</dbReference>
<dbReference type="InterPro" id="IPR002376">
    <property type="entry name" value="Formyl_transf_N"/>
</dbReference>
<comment type="catalytic activity">
    <reaction evidence="3">
        <text>(6R)-10-formyltetrahydrofolate + H2O = (6S)-5,6,7,8-tetrahydrofolate + formate + H(+)</text>
        <dbReference type="Rhea" id="RHEA:19833"/>
        <dbReference type="ChEBI" id="CHEBI:15377"/>
        <dbReference type="ChEBI" id="CHEBI:15378"/>
        <dbReference type="ChEBI" id="CHEBI:15740"/>
        <dbReference type="ChEBI" id="CHEBI:57453"/>
        <dbReference type="ChEBI" id="CHEBI:195366"/>
        <dbReference type="EC" id="3.5.1.10"/>
    </reaction>
</comment>
<dbReference type="Pfam" id="PF01842">
    <property type="entry name" value="ACT"/>
    <property type="match status" value="1"/>
</dbReference>
<organism evidence="6 7">
    <name type="scientific">Nocardioides panzhihuensis</name>
    <dbReference type="NCBI Taxonomy" id="860243"/>
    <lineage>
        <taxon>Bacteria</taxon>
        <taxon>Bacillati</taxon>
        <taxon>Actinomycetota</taxon>
        <taxon>Actinomycetes</taxon>
        <taxon>Propionibacteriales</taxon>
        <taxon>Nocardioidaceae</taxon>
        <taxon>Nocardioides</taxon>
    </lineage>
</organism>
<dbReference type="Pfam" id="PF00551">
    <property type="entry name" value="Formyl_trans_N"/>
    <property type="match status" value="1"/>
</dbReference>
<evidence type="ECO:0000259" key="5">
    <source>
        <dbReference type="PROSITE" id="PS51671"/>
    </source>
</evidence>
<dbReference type="CDD" id="cd08648">
    <property type="entry name" value="FMT_core_Formyl-FH4-Hydrolase_C"/>
    <property type="match status" value="1"/>
</dbReference>
<dbReference type="EC" id="3.5.1.10" evidence="3 4"/>
<dbReference type="HAMAP" id="MF_01927">
    <property type="entry name" value="PurU"/>
    <property type="match status" value="1"/>
</dbReference>
<protein>
    <recommendedName>
        <fullName evidence="3 4">Formyltetrahydrofolate deformylase</fullName>
        <ecNumber evidence="3 4">3.5.1.10</ecNumber>
    </recommendedName>
    <alternativeName>
        <fullName evidence="3">Formyl-FH(4) hydrolase</fullName>
    </alternativeName>
</protein>
<dbReference type="CDD" id="cd04875">
    <property type="entry name" value="ACT_F4HF-DF"/>
    <property type="match status" value="1"/>
</dbReference>
<evidence type="ECO:0000256" key="1">
    <source>
        <dbReference type="ARBA" id="ARBA00022563"/>
    </source>
</evidence>
<keyword evidence="2 3" id="KW-0378">Hydrolase</keyword>
<reference evidence="6 7" key="1">
    <citation type="submission" date="2020-07" db="EMBL/GenBank/DDBJ databases">
        <title>Sequencing the genomes of 1000 actinobacteria strains.</title>
        <authorList>
            <person name="Klenk H.-P."/>
        </authorList>
    </citation>
    <scope>NUCLEOTIDE SEQUENCE [LARGE SCALE GENOMIC DNA]</scope>
    <source>
        <strain evidence="6 7">DSM 26487</strain>
    </source>
</reference>
<evidence type="ECO:0000256" key="2">
    <source>
        <dbReference type="ARBA" id="ARBA00022801"/>
    </source>
</evidence>
<dbReference type="NCBIfam" id="TIGR00655">
    <property type="entry name" value="PurU"/>
    <property type="match status" value="1"/>
</dbReference>
<evidence type="ECO:0000313" key="6">
    <source>
        <dbReference type="EMBL" id="NYI77684.1"/>
    </source>
</evidence>
<dbReference type="SUPFAM" id="SSF55021">
    <property type="entry name" value="ACT-like"/>
    <property type="match status" value="1"/>
</dbReference>
<dbReference type="InterPro" id="IPR045865">
    <property type="entry name" value="ACT-like_dom_sf"/>
</dbReference>
<dbReference type="InterPro" id="IPR041729">
    <property type="entry name" value="Formyl-FH4-Hydrolase_C"/>
</dbReference>
<dbReference type="RefSeq" id="WP_179658142.1">
    <property type="nucleotide sequence ID" value="NZ_JACBZR010000001.1"/>
</dbReference>
<keyword evidence="7" id="KW-1185">Reference proteome</keyword>
<dbReference type="PANTHER" id="PTHR42706:SF1">
    <property type="entry name" value="FORMYLTETRAHYDROFOLATE DEFORMYLASE 2, MITOCHONDRIAL"/>
    <property type="match status" value="1"/>
</dbReference>
<comment type="pathway">
    <text evidence="3">Purine metabolism; IMP biosynthesis via de novo pathway; formate from 10-formyl-5,6,7,8-tetrahydrofolate: step 1/1.</text>
</comment>
<dbReference type="InterPro" id="IPR004810">
    <property type="entry name" value="PurU"/>
</dbReference>
<name>A0A7Z0DL79_9ACTN</name>
<proteinExistence type="inferred from homology"/>